<dbReference type="Pfam" id="PF03401">
    <property type="entry name" value="TctC"/>
    <property type="match status" value="1"/>
</dbReference>
<sequence>MNPKEKASFHGAIMRGDGIRILNLKRVLLIGITSLLGMTIMLGGCDMGAKESMVSEKYPTKPITIIVPYAAGGSADMIARALERSAQKHLGQTLVIVNMPGGGATVGMNELAGAKPDGYTIGIVATSVILQPLYGETRYHYPTALEPLVNVVSSPVMVATLVDKPWKNLSEVVSYAKQHPGEIKFGHSGLGTSTHVTGEMFAKETGISIKQVPFRGGEPESLAALLGGHIQLICVSNPSVLKEHVKSGTIRILGVAEETRLTIPSFEDVPTFKEQGINIAFNFWNGIAAPKGLPLAEKARLTAGLREMVNNPDFKENMEKLGMSVHYLGPEDFSERWIEDNVKLTKIVKETGIAELIASQKK</sequence>
<name>A0ABZ3IIZ6_9FIRM</name>
<dbReference type="PANTHER" id="PTHR42928:SF5">
    <property type="entry name" value="BLR1237 PROTEIN"/>
    <property type="match status" value="1"/>
</dbReference>
<comment type="similarity">
    <text evidence="1">Belongs to the UPF0065 (bug) family.</text>
</comment>
<evidence type="ECO:0000313" key="4">
    <source>
        <dbReference type="Proteomes" id="UP000216752"/>
    </source>
</evidence>
<reference evidence="3" key="1">
    <citation type="submission" date="2024-05" db="EMBL/GenBank/DDBJ databases">
        <title>Isolation and characterization of Sporomusa carbonis sp. nov., a carboxydotrophic hydrogenogen in the genus of Sporomusa isolated from a charcoal burning pile.</title>
        <authorList>
            <person name="Boeer T."/>
            <person name="Rosenbaum F."/>
            <person name="Eysell L."/>
            <person name="Mueller V."/>
            <person name="Daniel R."/>
            <person name="Poehlein A."/>
        </authorList>
    </citation>
    <scope>NUCLEOTIDE SEQUENCE [LARGE SCALE GENOMIC DNA]</scope>
    <source>
        <strain evidence="3">DSM 10669</strain>
    </source>
</reference>
<dbReference type="PANTHER" id="PTHR42928">
    <property type="entry name" value="TRICARBOXYLATE-BINDING PROTEIN"/>
    <property type="match status" value="1"/>
</dbReference>
<dbReference type="Proteomes" id="UP000216752">
    <property type="component" value="Chromosome"/>
</dbReference>
<organism evidence="3 4">
    <name type="scientific">Sporomusa silvacetica DSM 10669</name>
    <dbReference type="NCBI Taxonomy" id="1123289"/>
    <lineage>
        <taxon>Bacteria</taxon>
        <taxon>Bacillati</taxon>
        <taxon>Bacillota</taxon>
        <taxon>Negativicutes</taxon>
        <taxon>Selenomonadales</taxon>
        <taxon>Sporomusaceae</taxon>
        <taxon>Sporomusa</taxon>
    </lineage>
</organism>
<keyword evidence="2" id="KW-0472">Membrane</keyword>
<dbReference type="Gene3D" id="3.40.190.10">
    <property type="entry name" value="Periplasmic binding protein-like II"/>
    <property type="match status" value="1"/>
</dbReference>
<feature type="transmembrane region" description="Helical" evidence="2">
    <location>
        <begin position="27"/>
        <end position="44"/>
    </location>
</feature>
<gene>
    <name evidence="3" type="ORF">SPSIL_018120</name>
</gene>
<evidence type="ECO:0000256" key="2">
    <source>
        <dbReference type="SAM" id="Phobius"/>
    </source>
</evidence>
<accession>A0ABZ3IIZ6</accession>
<dbReference type="InterPro" id="IPR005064">
    <property type="entry name" value="BUG"/>
</dbReference>
<evidence type="ECO:0000313" key="3">
    <source>
        <dbReference type="EMBL" id="XFO65672.1"/>
    </source>
</evidence>
<evidence type="ECO:0008006" key="5">
    <source>
        <dbReference type="Google" id="ProtNLM"/>
    </source>
</evidence>
<keyword evidence="4" id="KW-1185">Reference proteome</keyword>
<dbReference type="EMBL" id="CP155573">
    <property type="protein sequence ID" value="XFO65672.1"/>
    <property type="molecule type" value="Genomic_DNA"/>
</dbReference>
<keyword evidence="2" id="KW-1133">Transmembrane helix</keyword>
<protein>
    <recommendedName>
        <fullName evidence="5">Tripartite tricarboxylate transporter family receptor</fullName>
    </recommendedName>
</protein>
<keyword evidence="2" id="KW-0812">Transmembrane</keyword>
<evidence type="ECO:0000256" key="1">
    <source>
        <dbReference type="ARBA" id="ARBA00006987"/>
    </source>
</evidence>
<dbReference type="PIRSF" id="PIRSF017082">
    <property type="entry name" value="YflP"/>
    <property type="match status" value="1"/>
</dbReference>
<dbReference type="InterPro" id="IPR042100">
    <property type="entry name" value="Bug_dom1"/>
</dbReference>
<dbReference type="Gene3D" id="3.40.190.150">
    <property type="entry name" value="Bordetella uptake gene, domain 1"/>
    <property type="match status" value="1"/>
</dbReference>
<dbReference type="CDD" id="cd07012">
    <property type="entry name" value="PBP2_Bug_TTT"/>
    <property type="match status" value="1"/>
</dbReference>
<proteinExistence type="inferred from homology"/>